<dbReference type="Proteomes" id="UP000284842">
    <property type="component" value="Unassembled WGS sequence"/>
</dbReference>
<evidence type="ECO:0000313" key="3">
    <source>
        <dbReference type="Proteomes" id="UP000284842"/>
    </source>
</evidence>
<dbReference type="InParanoid" id="A0A409YJU8"/>
<feature type="region of interest" description="Disordered" evidence="1">
    <location>
        <begin position="152"/>
        <end position="208"/>
    </location>
</feature>
<keyword evidence="3" id="KW-1185">Reference proteome</keyword>
<gene>
    <name evidence="2" type="ORF">CVT24_012775</name>
</gene>
<feature type="non-terminal residue" evidence="2">
    <location>
        <position position="1"/>
    </location>
</feature>
<evidence type="ECO:0000256" key="1">
    <source>
        <dbReference type="SAM" id="MobiDB-lite"/>
    </source>
</evidence>
<comment type="caution">
    <text evidence="2">The sequence shown here is derived from an EMBL/GenBank/DDBJ whole genome shotgun (WGS) entry which is preliminary data.</text>
</comment>
<feature type="compositionally biased region" description="Polar residues" evidence="1">
    <location>
        <begin position="154"/>
        <end position="174"/>
    </location>
</feature>
<protein>
    <recommendedName>
        <fullName evidence="4">KOW domain-containing protein</fullName>
    </recommendedName>
</protein>
<evidence type="ECO:0000313" key="2">
    <source>
        <dbReference type="EMBL" id="PPR03290.1"/>
    </source>
</evidence>
<evidence type="ECO:0008006" key="4">
    <source>
        <dbReference type="Google" id="ProtNLM"/>
    </source>
</evidence>
<feature type="region of interest" description="Disordered" evidence="1">
    <location>
        <begin position="371"/>
        <end position="391"/>
    </location>
</feature>
<dbReference type="STRING" id="181874.A0A409YJU8"/>
<accession>A0A409YJU8</accession>
<sequence>GDAGWVVSINNDIVYLICKSQSSVADQESIKTLEVHRNWVALSSAPFVGFSHAAAPLQSIPRDFQPWINTRVIIVKKAWKGRPGVVQAVTRQGEGHKIVVRLESYNPNTPFCNVELDYEDVAEENTKLPLLEYSKQRHHYVPANAATQAAAMASPSSVNTSGGQTPLSSPQYDTVAQDVPAWDPNSSTPLAASGALSPSPLPPPLPHPEHELLNSSLLASLLKVTVHGAGFKGSQTCVRVMSKDDGTIGFRGIRRNEEIWFTPECVQPRRPTPNRGDNGPMVVTKGIYRGLRVRRLSHRHEVVGNKTVSFMRCVAVLYEEGEGDKSTNLEVEVSPEEVCLAWETKEEKQLNKSCPISGRFGRSWARFDAHGYGNPNPDPYPTVPVPVTRTG</sequence>
<dbReference type="AlphaFoldDB" id="A0A409YJU8"/>
<name>A0A409YJU8_9AGAR</name>
<organism evidence="2 3">
    <name type="scientific">Panaeolus cyanescens</name>
    <dbReference type="NCBI Taxonomy" id="181874"/>
    <lineage>
        <taxon>Eukaryota</taxon>
        <taxon>Fungi</taxon>
        <taxon>Dikarya</taxon>
        <taxon>Basidiomycota</taxon>
        <taxon>Agaricomycotina</taxon>
        <taxon>Agaricomycetes</taxon>
        <taxon>Agaricomycetidae</taxon>
        <taxon>Agaricales</taxon>
        <taxon>Agaricineae</taxon>
        <taxon>Galeropsidaceae</taxon>
        <taxon>Panaeolus</taxon>
    </lineage>
</organism>
<dbReference type="OrthoDB" id="3048815at2759"/>
<dbReference type="EMBL" id="NHTK01001079">
    <property type="protein sequence ID" value="PPR03290.1"/>
    <property type="molecule type" value="Genomic_DNA"/>
</dbReference>
<reference evidence="2 3" key="1">
    <citation type="journal article" date="2018" name="Evol. Lett.">
        <title>Horizontal gene cluster transfer increased hallucinogenic mushroom diversity.</title>
        <authorList>
            <person name="Reynolds H.T."/>
            <person name="Vijayakumar V."/>
            <person name="Gluck-Thaler E."/>
            <person name="Korotkin H.B."/>
            <person name="Matheny P.B."/>
            <person name="Slot J.C."/>
        </authorList>
    </citation>
    <scope>NUCLEOTIDE SEQUENCE [LARGE SCALE GENOMIC DNA]</scope>
    <source>
        <strain evidence="2 3">2629</strain>
    </source>
</reference>
<feature type="compositionally biased region" description="Low complexity" evidence="1">
    <location>
        <begin position="189"/>
        <end position="198"/>
    </location>
</feature>
<proteinExistence type="predicted"/>